<name>A0A8S3BLT8_9BILA</name>
<feature type="non-terminal residue" evidence="2">
    <location>
        <position position="81"/>
    </location>
</feature>
<keyword evidence="1" id="KW-1133">Transmembrane helix</keyword>
<dbReference type="AlphaFoldDB" id="A0A8S3BLT8"/>
<organism evidence="2 4">
    <name type="scientific">Rotaria magnacalcarata</name>
    <dbReference type="NCBI Taxonomy" id="392030"/>
    <lineage>
        <taxon>Eukaryota</taxon>
        <taxon>Metazoa</taxon>
        <taxon>Spiralia</taxon>
        <taxon>Gnathifera</taxon>
        <taxon>Rotifera</taxon>
        <taxon>Eurotatoria</taxon>
        <taxon>Bdelloidea</taxon>
        <taxon>Philodinida</taxon>
        <taxon>Philodinidae</taxon>
        <taxon>Rotaria</taxon>
    </lineage>
</organism>
<feature type="non-terminal residue" evidence="2">
    <location>
        <position position="1"/>
    </location>
</feature>
<accession>A0A8S3BLT8</accession>
<dbReference type="EMBL" id="CAJOBI010146436">
    <property type="protein sequence ID" value="CAF4791759.1"/>
    <property type="molecule type" value="Genomic_DNA"/>
</dbReference>
<comment type="caution">
    <text evidence="2">The sequence shown here is derived from an EMBL/GenBank/DDBJ whole genome shotgun (WGS) entry which is preliminary data.</text>
</comment>
<keyword evidence="1" id="KW-0812">Transmembrane</keyword>
<dbReference type="Proteomes" id="UP000676336">
    <property type="component" value="Unassembled WGS sequence"/>
</dbReference>
<reference evidence="2" key="1">
    <citation type="submission" date="2021-02" db="EMBL/GenBank/DDBJ databases">
        <authorList>
            <person name="Nowell W R."/>
        </authorList>
    </citation>
    <scope>NUCLEOTIDE SEQUENCE</scope>
</reference>
<gene>
    <name evidence="3" type="ORF">GIL414_LOCUS53004</name>
    <name evidence="2" type="ORF">SMN809_LOCUS46789</name>
</gene>
<sequence>GGTQHSLNQLFDLIRYTLIICLPHMPQFGYHICLSVLSVFTASLIYTIWSCSTASQLVPPAADIEMAEKNADLAGHYETEL</sequence>
<evidence type="ECO:0000313" key="2">
    <source>
        <dbReference type="EMBL" id="CAF4791759.1"/>
    </source>
</evidence>
<evidence type="ECO:0000256" key="1">
    <source>
        <dbReference type="SAM" id="Phobius"/>
    </source>
</evidence>
<proteinExistence type="predicted"/>
<protein>
    <submittedName>
        <fullName evidence="2">Uncharacterized protein</fullName>
    </submittedName>
</protein>
<keyword evidence="1" id="KW-0472">Membrane</keyword>
<dbReference type="Proteomes" id="UP000681720">
    <property type="component" value="Unassembled WGS sequence"/>
</dbReference>
<feature type="transmembrane region" description="Helical" evidence="1">
    <location>
        <begin position="28"/>
        <end position="49"/>
    </location>
</feature>
<dbReference type="EMBL" id="CAJOBJ010182862">
    <property type="protein sequence ID" value="CAF4924898.1"/>
    <property type="molecule type" value="Genomic_DNA"/>
</dbReference>
<evidence type="ECO:0000313" key="3">
    <source>
        <dbReference type="EMBL" id="CAF4924898.1"/>
    </source>
</evidence>
<evidence type="ECO:0000313" key="4">
    <source>
        <dbReference type="Proteomes" id="UP000676336"/>
    </source>
</evidence>